<gene>
    <name evidence="2" type="ORF">D7294_30485</name>
</gene>
<dbReference type="RefSeq" id="WP_120685064.1">
    <property type="nucleotide sequence ID" value="NZ_RBAL01000034.1"/>
</dbReference>
<keyword evidence="1" id="KW-0472">Membrane</keyword>
<proteinExistence type="predicted"/>
<dbReference type="AlphaFoldDB" id="A0A3A9YFM0"/>
<dbReference type="OrthoDB" id="4260003at2"/>
<feature type="transmembrane region" description="Helical" evidence="1">
    <location>
        <begin position="7"/>
        <end position="29"/>
    </location>
</feature>
<organism evidence="2 3">
    <name type="scientific">Streptomyces hoynatensis</name>
    <dbReference type="NCBI Taxonomy" id="1141874"/>
    <lineage>
        <taxon>Bacteria</taxon>
        <taxon>Bacillati</taxon>
        <taxon>Actinomycetota</taxon>
        <taxon>Actinomycetes</taxon>
        <taxon>Kitasatosporales</taxon>
        <taxon>Streptomycetaceae</taxon>
        <taxon>Streptomyces</taxon>
    </lineage>
</organism>
<dbReference type="EMBL" id="RBAL01000034">
    <property type="protein sequence ID" value="RKN35960.1"/>
    <property type="molecule type" value="Genomic_DNA"/>
</dbReference>
<comment type="caution">
    <text evidence="2">The sequence shown here is derived from an EMBL/GenBank/DDBJ whole genome shotgun (WGS) entry which is preliminary data.</text>
</comment>
<evidence type="ECO:0000313" key="3">
    <source>
        <dbReference type="Proteomes" id="UP000272474"/>
    </source>
</evidence>
<keyword evidence="1" id="KW-0812">Transmembrane</keyword>
<keyword evidence="3" id="KW-1185">Reference proteome</keyword>
<evidence type="ECO:0000256" key="1">
    <source>
        <dbReference type="SAM" id="Phobius"/>
    </source>
</evidence>
<evidence type="ECO:0000313" key="2">
    <source>
        <dbReference type="EMBL" id="RKN35960.1"/>
    </source>
</evidence>
<accession>A0A3A9YFM0</accession>
<reference evidence="2 3" key="1">
    <citation type="journal article" date="2014" name="Int. J. Syst. Evol. Microbiol.">
        <title>Streptomyces hoynatensis sp. nov., isolated from deep marine sediment.</title>
        <authorList>
            <person name="Veyisoglu A."/>
            <person name="Sahin N."/>
        </authorList>
    </citation>
    <scope>NUCLEOTIDE SEQUENCE [LARGE SCALE GENOMIC DNA]</scope>
    <source>
        <strain evidence="2 3">KCTC 29097</strain>
    </source>
</reference>
<dbReference type="Proteomes" id="UP000272474">
    <property type="component" value="Unassembled WGS sequence"/>
</dbReference>
<sequence>MSTWQKWSLISIGSAFGLLAVIAVIGIAAGGSEPVPSYEIVSAETDGNSRHVVVHVDSVDHLGDVMDAVAAELHDPAGYHVEIDCQDGTRLANGLVARGNVGVAATGLADGETELDSLPGAVCE</sequence>
<protein>
    <submittedName>
        <fullName evidence="2">Uncharacterized protein</fullName>
    </submittedName>
</protein>
<keyword evidence="1" id="KW-1133">Transmembrane helix</keyword>
<name>A0A3A9YFM0_9ACTN</name>